<evidence type="ECO:0000256" key="1">
    <source>
        <dbReference type="ARBA" id="ARBA00004651"/>
    </source>
</evidence>
<reference evidence="9 10" key="1">
    <citation type="submission" date="2016-11" db="EMBL/GenBank/DDBJ databases">
        <authorList>
            <person name="Jaros S."/>
            <person name="Januszkiewicz K."/>
            <person name="Wedrychowicz H."/>
        </authorList>
    </citation>
    <scope>NUCLEOTIDE SEQUENCE [LARGE SCALE GENOMIC DNA]</scope>
    <source>
        <strain evidence="9 10">DSM 19436</strain>
    </source>
</reference>
<keyword evidence="7 8" id="KW-0472">Membrane</keyword>
<comment type="subcellular location">
    <subcellularLocation>
        <location evidence="1">Cell membrane</location>
        <topology evidence="1">Multi-pass membrane protein</topology>
    </subcellularLocation>
</comment>
<dbReference type="EMBL" id="FQUP01000001">
    <property type="protein sequence ID" value="SHE52974.1"/>
    <property type="molecule type" value="Genomic_DNA"/>
</dbReference>
<sequence length="359" mass="38999">MSLQRQMMFWVGALAAFILFLVVFRTVLLPFIAGMAVAYALDPVADWFERRGFSRMAASLIILVVFVVLLVLMFVLFVPILANQLAGFIERIPSYAQQLQSLANSLLNTRFGALFRVDAAQLQSSMGQLMSQGASWLSTVLKSLWSGGSALIDVISLLVVTPVVAFYMLVDWDRMLARIDSWIPRDHVETVRMLARDADSAIAGFVRGQGLVCLILGSFYGLGLAVLGLNFGLLIGIGAGILSFIPYVGTTLGFVISVGVAIVQFWPDWYWVGAVIGVFLVGQFFEGNILQPRLVGASVGLHPVWLMFALFAFGVLFGFVGLLIAVPASAAIGVLVRFGIARYLTSPIYRGDAEASPDE</sequence>
<keyword evidence="5 8" id="KW-0812">Transmembrane</keyword>
<keyword evidence="4" id="KW-1003">Cell membrane</keyword>
<feature type="transmembrane region" description="Helical" evidence="8">
    <location>
        <begin position="214"/>
        <end position="237"/>
    </location>
</feature>
<evidence type="ECO:0000256" key="8">
    <source>
        <dbReference type="SAM" id="Phobius"/>
    </source>
</evidence>
<gene>
    <name evidence="9" type="ORF">SAMN02745157_0375</name>
</gene>
<comment type="similarity">
    <text evidence="2">Belongs to the autoinducer-2 exporter (AI-2E) (TC 2.A.86) family.</text>
</comment>
<evidence type="ECO:0000256" key="5">
    <source>
        <dbReference type="ARBA" id="ARBA00022692"/>
    </source>
</evidence>
<feature type="transmembrane region" description="Helical" evidence="8">
    <location>
        <begin position="269"/>
        <end position="287"/>
    </location>
</feature>
<dbReference type="PANTHER" id="PTHR21716:SF53">
    <property type="entry name" value="PERMEASE PERM-RELATED"/>
    <property type="match status" value="1"/>
</dbReference>
<evidence type="ECO:0000256" key="3">
    <source>
        <dbReference type="ARBA" id="ARBA00022448"/>
    </source>
</evidence>
<evidence type="ECO:0000313" key="10">
    <source>
        <dbReference type="Proteomes" id="UP000184485"/>
    </source>
</evidence>
<dbReference type="AlphaFoldDB" id="A0A1M4U8G4"/>
<name>A0A1M4U8G4_9HYPH</name>
<evidence type="ECO:0000313" key="9">
    <source>
        <dbReference type="EMBL" id="SHE52974.1"/>
    </source>
</evidence>
<evidence type="ECO:0000256" key="4">
    <source>
        <dbReference type="ARBA" id="ARBA00022475"/>
    </source>
</evidence>
<accession>A0A1M4U8G4</accession>
<dbReference type="InterPro" id="IPR002549">
    <property type="entry name" value="AI-2E-like"/>
</dbReference>
<keyword evidence="3" id="KW-0813">Transport</keyword>
<dbReference type="GO" id="GO:0055085">
    <property type="term" value="P:transmembrane transport"/>
    <property type="evidence" value="ECO:0007669"/>
    <property type="project" value="TreeGrafter"/>
</dbReference>
<keyword evidence="10" id="KW-1185">Reference proteome</keyword>
<keyword evidence="6 8" id="KW-1133">Transmembrane helix</keyword>
<feature type="transmembrane region" description="Helical" evidence="8">
    <location>
        <begin position="56"/>
        <end position="82"/>
    </location>
</feature>
<feature type="transmembrane region" description="Helical" evidence="8">
    <location>
        <begin position="150"/>
        <end position="170"/>
    </location>
</feature>
<evidence type="ECO:0000256" key="2">
    <source>
        <dbReference type="ARBA" id="ARBA00009773"/>
    </source>
</evidence>
<organism evidence="9 10">
    <name type="scientific">Kaistia soli DSM 19436</name>
    <dbReference type="NCBI Taxonomy" id="1122133"/>
    <lineage>
        <taxon>Bacteria</taxon>
        <taxon>Pseudomonadati</taxon>
        <taxon>Pseudomonadota</taxon>
        <taxon>Alphaproteobacteria</taxon>
        <taxon>Hyphomicrobiales</taxon>
        <taxon>Kaistiaceae</taxon>
        <taxon>Kaistia</taxon>
    </lineage>
</organism>
<evidence type="ECO:0000256" key="6">
    <source>
        <dbReference type="ARBA" id="ARBA00022989"/>
    </source>
</evidence>
<feature type="transmembrane region" description="Helical" evidence="8">
    <location>
        <begin position="244"/>
        <end position="263"/>
    </location>
</feature>
<proteinExistence type="inferred from homology"/>
<dbReference type="PANTHER" id="PTHR21716">
    <property type="entry name" value="TRANSMEMBRANE PROTEIN"/>
    <property type="match status" value="1"/>
</dbReference>
<dbReference type="STRING" id="1122133.SAMN02745157_0375"/>
<protein>
    <submittedName>
        <fullName evidence="9">Predicted PurR-regulated permease PerM</fullName>
    </submittedName>
</protein>
<dbReference type="GO" id="GO:0005886">
    <property type="term" value="C:plasma membrane"/>
    <property type="evidence" value="ECO:0007669"/>
    <property type="project" value="UniProtKB-SubCell"/>
</dbReference>
<dbReference type="Proteomes" id="UP000184485">
    <property type="component" value="Unassembled WGS sequence"/>
</dbReference>
<evidence type="ECO:0000256" key="7">
    <source>
        <dbReference type="ARBA" id="ARBA00023136"/>
    </source>
</evidence>
<dbReference type="Pfam" id="PF01594">
    <property type="entry name" value="AI-2E_transport"/>
    <property type="match status" value="1"/>
</dbReference>